<evidence type="ECO:0000256" key="1">
    <source>
        <dbReference type="ARBA" id="ARBA00022691"/>
    </source>
</evidence>
<dbReference type="Gene3D" id="3.20.20.70">
    <property type="entry name" value="Aldolase class I"/>
    <property type="match status" value="1"/>
</dbReference>
<keyword evidence="2" id="KW-0479">Metal-binding</keyword>
<dbReference type="GO" id="GO:0046872">
    <property type="term" value="F:metal ion binding"/>
    <property type="evidence" value="ECO:0007669"/>
    <property type="project" value="UniProtKB-KW"/>
</dbReference>
<reference evidence="6 7" key="1">
    <citation type="submission" date="2020-08" db="EMBL/GenBank/DDBJ databases">
        <title>Sequencing the genomes of 1000 actinobacteria strains.</title>
        <authorList>
            <person name="Klenk H.-P."/>
        </authorList>
    </citation>
    <scope>NUCLEOTIDE SEQUENCE [LARGE SCALE GENOMIC DNA]</scope>
    <source>
        <strain evidence="6 7">DSM 43675</strain>
    </source>
</reference>
<dbReference type="SFLD" id="SFLDS00029">
    <property type="entry name" value="Radical_SAM"/>
    <property type="match status" value="1"/>
</dbReference>
<feature type="domain" description="Radical SAM core" evidence="5">
    <location>
        <begin position="9"/>
        <end position="238"/>
    </location>
</feature>
<evidence type="ECO:0000259" key="5">
    <source>
        <dbReference type="PROSITE" id="PS51918"/>
    </source>
</evidence>
<dbReference type="CDD" id="cd01335">
    <property type="entry name" value="Radical_SAM"/>
    <property type="match status" value="1"/>
</dbReference>
<dbReference type="SFLD" id="SFLDG01067">
    <property type="entry name" value="SPASM/twitch_domain_containing"/>
    <property type="match status" value="1"/>
</dbReference>
<evidence type="ECO:0000256" key="3">
    <source>
        <dbReference type="ARBA" id="ARBA00023004"/>
    </source>
</evidence>
<dbReference type="SFLD" id="SFLDG01072">
    <property type="entry name" value="dehydrogenase_like"/>
    <property type="match status" value="1"/>
</dbReference>
<organism evidence="6 7">
    <name type="scientific">Actinomadura coerulea</name>
    <dbReference type="NCBI Taxonomy" id="46159"/>
    <lineage>
        <taxon>Bacteria</taxon>
        <taxon>Bacillati</taxon>
        <taxon>Actinomycetota</taxon>
        <taxon>Actinomycetes</taxon>
        <taxon>Streptosporangiales</taxon>
        <taxon>Thermomonosporaceae</taxon>
        <taxon>Actinomadura</taxon>
    </lineage>
</organism>
<dbReference type="PANTHER" id="PTHR43273">
    <property type="entry name" value="ANAEROBIC SULFATASE-MATURATING ENZYME HOMOLOG ASLB-RELATED"/>
    <property type="match status" value="1"/>
</dbReference>
<dbReference type="InterPro" id="IPR007197">
    <property type="entry name" value="rSAM"/>
</dbReference>
<proteinExistence type="predicted"/>
<comment type="caution">
    <text evidence="6">The sequence shown here is derived from an EMBL/GenBank/DDBJ whole genome shotgun (WGS) entry which is preliminary data.</text>
</comment>
<name>A0A7X0G030_9ACTN</name>
<accession>A0A7X0G030</accession>
<dbReference type="EMBL" id="JACHMQ010000001">
    <property type="protein sequence ID" value="MBB6396924.1"/>
    <property type="molecule type" value="Genomic_DNA"/>
</dbReference>
<dbReference type="Pfam" id="PF04055">
    <property type="entry name" value="Radical_SAM"/>
    <property type="match status" value="1"/>
</dbReference>
<dbReference type="GO" id="GO:0051536">
    <property type="term" value="F:iron-sulfur cluster binding"/>
    <property type="evidence" value="ECO:0007669"/>
    <property type="project" value="UniProtKB-KW"/>
</dbReference>
<dbReference type="Proteomes" id="UP000546324">
    <property type="component" value="Unassembled WGS sequence"/>
</dbReference>
<protein>
    <recommendedName>
        <fullName evidence="5">Radical SAM core domain-containing protein</fullName>
    </recommendedName>
</protein>
<sequence>MSPSAPREALPFREFVLKIHSRCNLACDYCYVYEMGDQSWRDRPVAMPAEVVDAAARRIGDHVREHALPSVEVVLHGGEPLLAAPPLVERVVRSVRAEGVAASFFVQTNGTRLTGARLAQLDRLGVRIGVSMDGDAAAQDRHRRLPDGRGSHASVSAALDDLSTGPYRHLFSGILCTIDLRNDPVATYEALLRHRPPRVDFLLPHGTWSAPPPGRAEGSPATPYADWLIEIFDRWYGAAEPPADVRTFSDLLTLLLGGTVGNEGLGLAPVRYAVIETDGAIEYSDLLKPVTAASAGTGLNVLRDSLEAARALPAAVERQLGAAGLCERCRACPLVAVCGGGLQAHRYRHGTGFDNPTVYCPDMIRLIEHVRGRVSEDLAAARPSERGPAV</sequence>
<dbReference type="InterPro" id="IPR013785">
    <property type="entry name" value="Aldolase_TIM"/>
</dbReference>
<dbReference type="SUPFAM" id="SSF102114">
    <property type="entry name" value="Radical SAM enzymes"/>
    <property type="match status" value="1"/>
</dbReference>
<dbReference type="NCBIfam" id="TIGR04269">
    <property type="entry name" value="SAM_SPASM_FxsB"/>
    <property type="match status" value="1"/>
</dbReference>
<dbReference type="InterPro" id="IPR023867">
    <property type="entry name" value="Sulphatase_maturase_rSAM"/>
</dbReference>
<gene>
    <name evidence="6" type="ORF">BKA00_003838</name>
</gene>
<evidence type="ECO:0000256" key="2">
    <source>
        <dbReference type="ARBA" id="ARBA00022723"/>
    </source>
</evidence>
<dbReference type="InterPro" id="IPR058240">
    <property type="entry name" value="rSAM_sf"/>
</dbReference>
<keyword evidence="4" id="KW-0411">Iron-sulfur</keyword>
<dbReference type="RefSeq" id="WP_185026922.1">
    <property type="nucleotide sequence ID" value="NZ_JACHMQ010000001.1"/>
</dbReference>
<dbReference type="PROSITE" id="PS51918">
    <property type="entry name" value="RADICAL_SAM"/>
    <property type="match status" value="1"/>
</dbReference>
<evidence type="ECO:0000313" key="6">
    <source>
        <dbReference type="EMBL" id="MBB6396924.1"/>
    </source>
</evidence>
<keyword evidence="7" id="KW-1185">Reference proteome</keyword>
<keyword evidence="3" id="KW-0408">Iron</keyword>
<evidence type="ECO:0000256" key="4">
    <source>
        <dbReference type="ARBA" id="ARBA00023014"/>
    </source>
</evidence>
<dbReference type="SFLD" id="SFLDG01386">
    <property type="entry name" value="main_SPASM_domain-containing"/>
    <property type="match status" value="1"/>
</dbReference>
<dbReference type="InterPro" id="IPR026335">
    <property type="entry name" value="rSAM_SPASM_FxsB"/>
</dbReference>
<keyword evidence="1" id="KW-0949">S-adenosyl-L-methionine</keyword>
<dbReference type="GO" id="GO:0016491">
    <property type="term" value="F:oxidoreductase activity"/>
    <property type="evidence" value="ECO:0007669"/>
    <property type="project" value="InterPro"/>
</dbReference>
<dbReference type="PANTHER" id="PTHR43273:SF8">
    <property type="entry name" value="RADICAL SAM DOMAIN PROTEIN"/>
    <property type="match status" value="1"/>
</dbReference>
<evidence type="ECO:0000313" key="7">
    <source>
        <dbReference type="Proteomes" id="UP000546324"/>
    </source>
</evidence>
<dbReference type="AlphaFoldDB" id="A0A7X0G030"/>